<evidence type="ECO:0000256" key="1">
    <source>
        <dbReference type="SAM" id="Phobius"/>
    </source>
</evidence>
<gene>
    <name evidence="2" type="ORF">LPLAT_LOCUS11204</name>
</gene>
<keyword evidence="1" id="KW-1133">Transmembrane helix</keyword>
<feature type="transmembrane region" description="Helical" evidence="1">
    <location>
        <begin position="20"/>
        <end position="39"/>
    </location>
</feature>
<dbReference type="AlphaFoldDB" id="A0AAV2P1F6"/>
<accession>A0AAV2P1F6</accession>
<sequence>MARTTPSVSASYTAKVYRVAMYWIGNAYVCLLSLGCKFVRVWPSTCSEVAHTCPAPPRPRGSYITPGEKRNAFGASTVQTGQLTSRSCTLVPRVHDSRHSYARNVLFLTADISSLPRVSPLAMHYASFK</sequence>
<keyword evidence="1" id="KW-0472">Membrane</keyword>
<evidence type="ECO:0000313" key="2">
    <source>
        <dbReference type="EMBL" id="CAL1685788.1"/>
    </source>
</evidence>
<name>A0AAV2P1F6_9HYME</name>
<dbReference type="Proteomes" id="UP001497644">
    <property type="component" value="Chromosome 6"/>
</dbReference>
<keyword evidence="3" id="KW-1185">Reference proteome</keyword>
<keyword evidence="1" id="KW-0812">Transmembrane</keyword>
<protein>
    <submittedName>
        <fullName evidence="2">Uncharacterized protein</fullName>
    </submittedName>
</protein>
<evidence type="ECO:0000313" key="3">
    <source>
        <dbReference type="Proteomes" id="UP001497644"/>
    </source>
</evidence>
<organism evidence="2 3">
    <name type="scientific">Lasius platythorax</name>
    <dbReference type="NCBI Taxonomy" id="488582"/>
    <lineage>
        <taxon>Eukaryota</taxon>
        <taxon>Metazoa</taxon>
        <taxon>Ecdysozoa</taxon>
        <taxon>Arthropoda</taxon>
        <taxon>Hexapoda</taxon>
        <taxon>Insecta</taxon>
        <taxon>Pterygota</taxon>
        <taxon>Neoptera</taxon>
        <taxon>Endopterygota</taxon>
        <taxon>Hymenoptera</taxon>
        <taxon>Apocrita</taxon>
        <taxon>Aculeata</taxon>
        <taxon>Formicoidea</taxon>
        <taxon>Formicidae</taxon>
        <taxon>Formicinae</taxon>
        <taxon>Lasius</taxon>
        <taxon>Lasius</taxon>
    </lineage>
</organism>
<proteinExistence type="predicted"/>
<dbReference type="EMBL" id="OZ034829">
    <property type="protein sequence ID" value="CAL1685788.1"/>
    <property type="molecule type" value="Genomic_DNA"/>
</dbReference>
<reference evidence="2" key="1">
    <citation type="submission" date="2024-04" db="EMBL/GenBank/DDBJ databases">
        <authorList>
            <consortium name="Molecular Ecology Group"/>
        </authorList>
    </citation>
    <scope>NUCLEOTIDE SEQUENCE</scope>
</reference>